<evidence type="ECO:0000256" key="2">
    <source>
        <dbReference type="ARBA" id="ARBA00022741"/>
    </source>
</evidence>
<evidence type="ECO:0000313" key="4">
    <source>
        <dbReference type="EMBL" id="KIO21738.1"/>
    </source>
</evidence>
<dbReference type="Gene3D" id="3.30.420.40">
    <property type="match status" value="2"/>
</dbReference>
<keyword evidence="2" id="KW-0547">Nucleotide-binding</keyword>
<evidence type="ECO:0000313" key="5">
    <source>
        <dbReference type="Proteomes" id="UP000054248"/>
    </source>
</evidence>
<reference evidence="5" key="2">
    <citation type="submission" date="2015-01" db="EMBL/GenBank/DDBJ databases">
        <title>Evolutionary Origins and Diversification of the Mycorrhizal Mutualists.</title>
        <authorList>
            <consortium name="DOE Joint Genome Institute"/>
            <consortium name="Mycorrhizal Genomics Consortium"/>
            <person name="Kohler A."/>
            <person name="Kuo A."/>
            <person name="Nagy L.G."/>
            <person name="Floudas D."/>
            <person name="Copeland A."/>
            <person name="Barry K.W."/>
            <person name="Cichocki N."/>
            <person name="Veneault-Fourrey C."/>
            <person name="LaButti K."/>
            <person name="Lindquist E.A."/>
            <person name="Lipzen A."/>
            <person name="Lundell T."/>
            <person name="Morin E."/>
            <person name="Murat C."/>
            <person name="Riley R."/>
            <person name="Ohm R."/>
            <person name="Sun H."/>
            <person name="Tunlid A."/>
            <person name="Henrissat B."/>
            <person name="Grigoriev I.V."/>
            <person name="Hibbett D.S."/>
            <person name="Martin F."/>
        </authorList>
    </citation>
    <scope>NUCLEOTIDE SEQUENCE [LARGE SCALE GENOMIC DNA]</scope>
    <source>
        <strain evidence="5">MUT 4182</strain>
    </source>
</reference>
<protein>
    <submittedName>
        <fullName evidence="4">Uncharacterized protein</fullName>
    </submittedName>
</protein>
<gene>
    <name evidence="4" type="ORF">M407DRAFT_28665</name>
</gene>
<keyword evidence="5" id="KW-1185">Reference proteome</keyword>
<name>A0A0C3KJU8_9AGAM</name>
<proteinExistence type="inferred from homology"/>
<dbReference type="InterPro" id="IPR043129">
    <property type="entry name" value="ATPase_NBD"/>
</dbReference>
<comment type="similarity">
    <text evidence="1">Belongs to the heat shock protein 70 family.</text>
</comment>
<dbReference type="GO" id="GO:0005524">
    <property type="term" value="F:ATP binding"/>
    <property type="evidence" value="ECO:0007669"/>
    <property type="project" value="UniProtKB-KW"/>
</dbReference>
<organism evidence="4 5">
    <name type="scientific">Tulasnella calospora MUT 4182</name>
    <dbReference type="NCBI Taxonomy" id="1051891"/>
    <lineage>
        <taxon>Eukaryota</taxon>
        <taxon>Fungi</taxon>
        <taxon>Dikarya</taxon>
        <taxon>Basidiomycota</taxon>
        <taxon>Agaricomycotina</taxon>
        <taxon>Agaricomycetes</taxon>
        <taxon>Cantharellales</taxon>
        <taxon>Tulasnellaceae</taxon>
        <taxon>Tulasnella</taxon>
    </lineage>
</organism>
<feature type="non-terminal residue" evidence="4">
    <location>
        <position position="198"/>
    </location>
</feature>
<keyword evidence="3" id="KW-0067">ATP-binding</keyword>
<dbReference type="HOGENOM" id="CLU_1381095_0_0_1"/>
<evidence type="ECO:0000256" key="1">
    <source>
        <dbReference type="ARBA" id="ARBA00007381"/>
    </source>
</evidence>
<dbReference type="GO" id="GO:0140662">
    <property type="term" value="F:ATP-dependent protein folding chaperone"/>
    <property type="evidence" value="ECO:0007669"/>
    <property type="project" value="InterPro"/>
</dbReference>
<accession>A0A0C3KJU8</accession>
<dbReference type="FunFam" id="3.30.420.40:FF:000028">
    <property type="entry name" value="heat shock 70 kDa protein-like"/>
    <property type="match status" value="1"/>
</dbReference>
<dbReference type="Gene3D" id="3.90.640.10">
    <property type="entry name" value="Actin, Chain A, domain 4"/>
    <property type="match status" value="1"/>
</dbReference>
<dbReference type="InterPro" id="IPR013126">
    <property type="entry name" value="Hsp_70_fam"/>
</dbReference>
<dbReference type="SUPFAM" id="SSF53067">
    <property type="entry name" value="Actin-like ATPase domain"/>
    <property type="match status" value="2"/>
</dbReference>
<reference evidence="4 5" key="1">
    <citation type="submission" date="2014-04" db="EMBL/GenBank/DDBJ databases">
        <authorList>
            <consortium name="DOE Joint Genome Institute"/>
            <person name="Kuo A."/>
            <person name="Girlanda M."/>
            <person name="Perotto S."/>
            <person name="Kohler A."/>
            <person name="Nagy L.G."/>
            <person name="Floudas D."/>
            <person name="Copeland A."/>
            <person name="Barry K.W."/>
            <person name="Cichocki N."/>
            <person name="Veneault-Fourrey C."/>
            <person name="LaButti K."/>
            <person name="Lindquist E.A."/>
            <person name="Lipzen A."/>
            <person name="Lundell T."/>
            <person name="Morin E."/>
            <person name="Murat C."/>
            <person name="Sun H."/>
            <person name="Tunlid A."/>
            <person name="Henrissat B."/>
            <person name="Grigoriev I.V."/>
            <person name="Hibbett D.S."/>
            <person name="Martin F."/>
            <person name="Nordberg H.P."/>
            <person name="Cantor M.N."/>
            <person name="Hua S.X."/>
        </authorList>
    </citation>
    <scope>NUCLEOTIDE SEQUENCE [LARGE SCALE GENOMIC DNA]</scope>
    <source>
        <strain evidence="4 5">MUT 4182</strain>
    </source>
</reference>
<dbReference type="AlphaFoldDB" id="A0A0C3KJU8"/>
<evidence type="ECO:0000256" key="3">
    <source>
        <dbReference type="ARBA" id="ARBA00022840"/>
    </source>
</evidence>
<dbReference type="Proteomes" id="UP000054248">
    <property type="component" value="Unassembled WGS sequence"/>
</dbReference>
<dbReference type="OrthoDB" id="2401965at2759"/>
<dbReference type="Pfam" id="PF00012">
    <property type="entry name" value="HSP70"/>
    <property type="match status" value="2"/>
</dbReference>
<sequence length="198" mass="21857">MILGKMKETAEAYLCQKVADGNATVPAYVKDARCPSTKDSGTITGFTIFPIVNEPTAAAIPFSLQKRKNPSGSDESRITVYDLGGGILMSFSSAHQDDRHPLDDCRTLGKLKRVSKAKFTISSQMFPKLEIKPFEGGNDFSKTLTHAKFKELNKDFFRKTLKLVEQVSKGAEDIDDVVTVGGSTHRFRLTPSEFNTLM</sequence>
<dbReference type="EMBL" id="KN823129">
    <property type="protein sequence ID" value="KIO21738.1"/>
    <property type="molecule type" value="Genomic_DNA"/>
</dbReference>
<dbReference type="STRING" id="1051891.A0A0C3KJU8"/>
<dbReference type="PANTHER" id="PTHR19375">
    <property type="entry name" value="HEAT SHOCK PROTEIN 70KDA"/>
    <property type="match status" value="1"/>
</dbReference>